<evidence type="ECO:0000259" key="1">
    <source>
        <dbReference type="Pfam" id="PF00005"/>
    </source>
</evidence>
<dbReference type="EMBL" id="CP158281">
    <property type="protein sequence ID" value="XBV90751.1"/>
    <property type="molecule type" value="Genomic_DNA"/>
</dbReference>
<evidence type="ECO:0000313" key="2">
    <source>
        <dbReference type="EMBL" id="XBV90751.1"/>
    </source>
</evidence>
<keyword evidence="2" id="KW-0547">Nucleotide-binding</keyword>
<dbReference type="InterPro" id="IPR027417">
    <property type="entry name" value="P-loop_NTPase"/>
</dbReference>
<dbReference type="InterPro" id="IPR003439">
    <property type="entry name" value="ABC_transporter-like_ATP-bd"/>
</dbReference>
<dbReference type="AlphaFoldDB" id="A0AAU7UQ74"/>
<reference evidence="2" key="1">
    <citation type="submission" date="2024-06" db="EMBL/GenBank/DDBJ databases">
        <title>Brevibacterium koreense sp. nov., isolated from jogae-jeotgal, a Korean fermented seafood.</title>
        <authorList>
            <person name="Whon T.W."/>
            <person name="Nam S."/>
            <person name="Kim Y."/>
        </authorList>
    </citation>
    <scope>NUCLEOTIDE SEQUENCE</scope>
    <source>
        <strain evidence="2">CBA3109</strain>
    </source>
</reference>
<dbReference type="Pfam" id="PF00005">
    <property type="entry name" value="ABC_tran"/>
    <property type="match status" value="1"/>
</dbReference>
<dbReference type="RefSeq" id="WP_350271455.1">
    <property type="nucleotide sequence ID" value="NZ_CP158281.1"/>
</dbReference>
<gene>
    <name evidence="2" type="ORF">AAFP32_05440</name>
</gene>
<protein>
    <submittedName>
        <fullName evidence="2">ATP-binding cassette domain-containing protein</fullName>
    </submittedName>
</protein>
<dbReference type="GO" id="GO:0016887">
    <property type="term" value="F:ATP hydrolysis activity"/>
    <property type="evidence" value="ECO:0007669"/>
    <property type="project" value="InterPro"/>
</dbReference>
<organism evidence="2">
    <name type="scientific">Brevibacterium koreense</name>
    <dbReference type="NCBI Taxonomy" id="3140787"/>
    <lineage>
        <taxon>Bacteria</taxon>
        <taxon>Bacillati</taxon>
        <taxon>Actinomycetota</taxon>
        <taxon>Actinomycetes</taxon>
        <taxon>Micrococcales</taxon>
        <taxon>Brevibacteriaceae</taxon>
        <taxon>Brevibacterium</taxon>
    </lineage>
</organism>
<proteinExistence type="predicted"/>
<feature type="domain" description="ABC transporter" evidence="1">
    <location>
        <begin position="13"/>
        <end position="42"/>
    </location>
</feature>
<dbReference type="Gene3D" id="3.40.50.300">
    <property type="entry name" value="P-loop containing nucleotide triphosphate hydrolases"/>
    <property type="match status" value="1"/>
</dbReference>
<dbReference type="SUPFAM" id="SSF52540">
    <property type="entry name" value="P-loop containing nucleoside triphosphate hydrolases"/>
    <property type="match status" value="1"/>
</dbReference>
<dbReference type="KEGG" id="bkr:AAFP32_05440"/>
<keyword evidence="2" id="KW-0067">ATP-binding</keyword>
<name>A0AAU7UQ74_9MICO</name>
<sequence>MHQCYHRTPVVHSVIPGQFTALIGSNGCGKSIVLRSLARLHPIASAMSASNPSARLFPQLHSLCRCCIASLTAGGRAAIDKALTLAGTLPCGLPAGLIVAILGAPTSCTCLRTHEHAGFCGVWRCKVRRLLARPQRYPS</sequence>
<accession>A0AAU7UQ74</accession>
<dbReference type="GO" id="GO:0005524">
    <property type="term" value="F:ATP binding"/>
    <property type="evidence" value="ECO:0007669"/>
    <property type="project" value="UniProtKB-KW"/>
</dbReference>